<keyword evidence="2" id="KW-0378">Hydrolase</keyword>
<dbReference type="Gene3D" id="1.10.3210.10">
    <property type="entry name" value="Hypothetical protein af1432"/>
    <property type="match status" value="1"/>
</dbReference>
<sequence>MTVTERRSVLRTFGPECKLRLSSETEPRLSCALQFAERAHGPQRRPAGEPYVEHLREVISVLVDGLGITDADLLVAAALHDVVEDTDTTIDQIREEFGDSVAALVGWVTKGPKEDKRAYLARLADAPSDVVLLKLADRLSNVQRLDTHPRPEKRARYYAETVQWIVPLARRHPWFDEWFSNWQRDFEWLNRS</sequence>
<dbReference type="InterPro" id="IPR052194">
    <property type="entry name" value="MESH1"/>
</dbReference>
<dbReference type="PANTHER" id="PTHR46246">
    <property type="entry name" value="GUANOSINE-3',5'-BIS(DIPHOSPHATE) 3'-PYROPHOSPHOHYDROLASE MESH1"/>
    <property type="match status" value="1"/>
</dbReference>
<evidence type="ECO:0000313" key="2">
    <source>
        <dbReference type="EMBL" id="PPJ36769.1"/>
    </source>
</evidence>
<dbReference type="SUPFAM" id="SSF109604">
    <property type="entry name" value="HD-domain/PDEase-like"/>
    <property type="match status" value="1"/>
</dbReference>
<dbReference type="GO" id="GO:0008893">
    <property type="term" value="F:guanosine-3',5'-bis(diphosphate) 3'-diphosphatase activity"/>
    <property type="evidence" value="ECO:0007669"/>
    <property type="project" value="TreeGrafter"/>
</dbReference>
<dbReference type="InterPro" id="IPR006674">
    <property type="entry name" value="HD_domain"/>
</dbReference>
<gene>
    <name evidence="2" type="ORF">C5E45_18320</name>
</gene>
<dbReference type="CDD" id="cd00077">
    <property type="entry name" value="HDc"/>
    <property type="match status" value="1"/>
</dbReference>
<reference evidence="2 3" key="1">
    <citation type="submission" date="2018-02" db="EMBL/GenBank/DDBJ databases">
        <title>8 Nocardia nova and 1 Nocardia cyriacigeorgica strain used for evolution to TMP-SMX.</title>
        <authorList>
            <person name="Mehta H."/>
            <person name="Weng J."/>
            <person name="Shamoo Y."/>
        </authorList>
    </citation>
    <scope>NUCLEOTIDE SEQUENCE [LARGE SCALE GENOMIC DNA]</scope>
    <source>
        <strain evidence="2 3">MDA3139</strain>
    </source>
</reference>
<dbReference type="PANTHER" id="PTHR46246:SF1">
    <property type="entry name" value="GUANOSINE-3',5'-BIS(DIPHOSPHATE) 3'-PYROPHOSPHOHYDROLASE MESH1"/>
    <property type="match status" value="1"/>
</dbReference>
<dbReference type="Pfam" id="PF13328">
    <property type="entry name" value="HD_4"/>
    <property type="match status" value="1"/>
</dbReference>
<proteinExistence type="predicted"/>
<dbReference type="SMART" id="SM00471">
    <property type="entry name" value="HDc"/>
    <property type="match status" value="1"/>
</dbReference>
<dbReference type="AlphaFoldDB" id="A0A2S6ANI3"/>
<dbReference type="InterPro" id="IPR003607">
    <property type="entry name" value="HD/PDEase_dom"/>
</dbReference>
<dbReference type="PROSITE" id="PS51831">
    <property type="entry name" value="HD"/>
    <property type="match status" value="1"/>
</dbReference>
<evidence type="ECO:0000313" key="3">
    <source>
        <dbReference type="Proteomes" id="UP000239874"/>
    </source>
</evidence>
<name>A0A2S6ANI3_9NOCA</name>
<protein>
    <submittedName>
        <fullName evidence="2">Phosphohydrolase</fullName>
    </submittedName>
</protein>
<comment type="caution">
    <text evidence="2">The sequence shown here is derived from an EMBL/GenBank/DDBJ whole genome shotgun (WGS) entry which is preliminary data.</text>
</comment>
<dbReference type="OrthoDB" id="9802385at2"/>
<dbReference type="EMBL" id="PSZC01000012">
    <property type="protein sequence ID" value="PPJ36769.1"/>
    <property type="molecule type" value="Genomic_DNA"/>
</dbReference>
<accession>A0A2S6ANI3</accession>
<evidence type="ECO:0000259" key="1">
    <source>
        <dbReference type="PROSITE" id="PS51831"/>
    </source>
</evidence>
<dbReference type="Proteomes" id="UP000239874">
    <property type="component" value="Unassembled WGS sequence"/>
</dbReference>
<feature type="domain" description="HD" evidence="1">
    <location>
        <begin position="51"/>
        <end position="142"/>
    </location>
</feature>
<organism evidence="2 3">
    <name type="scientific">Nocardia nova</name>
    <dbReference type="NCBI Taxonomy" id="37330"/>
    <lineage>
        <taxon>Bacteria</taxon>
        <taxon>Bacillati</taxon>
        <taxon>Actinomycetota</taxon>
        <taxon>Actinomycetes</taxon>
        <taxon>Mycobacteriales</taxon>
        <taxon>Nocardiaceae</taxon>
        <taxon>Nocardia</taxon>
    </lineage>
</organism>